<accession>A0AAJ6T0M0</accession>
<comment type="pathway">
    <text evidence="3">Glycerolipid metabolism; triacylglycerol biosynthesis.</text>
</comment>
<dbReference type="PANTHER" id="PTHR31650">
    <property type="entry name" value="O-ACYLTRANSFERASE (WSD1-LIKE) FAMILY PROTEIN"/>
    <property type="match status" value="1"/>
</dbReference>
<evidence type="ECO:0000256" key="5">
    <source>
        <dbReference type="ARBA" id="ARBA00022679"/>
    </source>
</evidence>
<evidence type="ECO:0000256" key="2">
    <source>
        <dbReference type="ARBA" id="ARBA00004586"/>
    </source>
</evidence>
<dbReference type="InterPro" id="IPR009721">
    <property type="entry name" value="O-acyltransferase_WSD1_C"/>
</dbReference>
<comment type="similarity">
    <text evidence="8">In the N-terminal section; belongs to the long-chain O-acyltransferase family.</text>
</comment>
<evidence type="ECO:0000313" key="13">
    <source>
        <dbReference type="Proteomes" id="UP000694918"/>
    </source>
</evidence>
<dbReference type="Pfam" id="PF06974">
    <property type="entry name" value="WS_DGAT_C"/>
    <property type="match status" value="1"/>
</dbReference>
<feature type="domain" description="O-acyltransferase WSD1-like N-terminal" evidence="11">
    <location>
        <begin position="101"/>
        <end position="261"/>
    </location>
</feature>
<evidence type="ECO:0000259" key="12">
    <source>
        <dbReference type="Pfam" id="PF06974"/>
    </source>
</evidence>
<dbReference type="KEGG" id="peu:105108971"/>
<dbReference type="AlphaFoldDB" id="A0AAJ6T0M0"/>
<dbReference type="InterPro" id="IPR004255">
    <property type="entry name" value="O-acyltransferase_WSD1_N"/>
</dbReference>
<organism evidence="13 14">
    <name type="scientific">Populus euphratica</name>
    <name type="common">Euphrates poplar</name>
    <dbReference type="NCBI Taxonomy" id="75702"/>
    <lineage>
        <taxon>Eukaryota</taxon>
        <taxon>Viridiplantae</taxon>
        <taxon>Streptophyta</taxon>
        <taxon>Embryophyta</taxon>
        <taxon>Tracheophyta</taxon>
        <taxon>Spermatophyta</taxon>
        <taxon>Magnoliopsida</taxon>
        <taxon>eudicotyledons</taxon>
        <taxon>Gunneridae</taxon>
        <taxon>Pentapetalae</taxon>
        <taxon>rosids</taxon>
        <taxon>fabids</taxon>
        <taxon>Malpighiales</taxon>
        <taxon>Salicaceae</taxon>
        <taxon>Saliceae</taxon>
        <taxon>Populus</taxon>
    </lineage>
</organism>
<evidence type="ECO:0000259" key="11">
    <source>
        <dbReference type="Pfam" id="PF03007"/>
    </source>
</evidence>
<sequence length="465" mass="52035">MVLEKEEDALEPASPTGQYFNSSALNVSILSVLETEVPIDDSNTIPLLRDVFLPINPRFSSIMVIDENGEKKWKKVEVELKDHVSVPIFPEEMSPQFYDNYLEDYLSKLSMLQLPQSQPLWEIHLIKYPTSNAAGTIIFKIHHAIGDGYSLMGALLSCLQRVDNPSLPLTLPSVQPRVDTFGDHGTIFKTVPKIFSLLFDTVSDFWESLMKSSLVEDDLSPIRSGDIGIEFRPIAHASMTFSLGQIKQIKATLGVTINDVITGAIFLGTRLYMQEMSKGSSDHSNCTALVLLNTRMFRSYQSIKEMVKPKAESPWGNHFAFLHVQLPELVASTELNPIEFVRKAQQIIKRKRSSLAVYLTAAFIEIVKKLKGHEVAAQYIYKTLLNSSMSITNIIGPVEKMSLANHPIKDMYFVLGGNPQGLTITIISYMDNLRVIVGAVKGFIDVQKLKSYIEEAFQMILKSAA</sequence>
<dbReference type="GO" id="GO:0005789">
    <property type="term" value="C:endoplasmic reticulum membrane"/>
    <property type="evidence" value="ECO:0007669"/>
    <property type="project" value="UniProtKB-SubCell"/>
</dbReference>
<feature type="domain" description="O-acyltransferase WSD1 C-terminal" evidence="12">
    <location>
        <begin position="315"/>
        <end position="460"/>
    </location>
</feature>
<dbReference type="GO" id="GO:0047196">
    <property type="term" value="F:long-chain-alcohol O-fatty-acyltransferase activity"/>
    <property type="evidence" value="ECO:0007669"/>
    <property type="project" value="UniProtKB-EC"/>
</dbReference>
<protein>
    <submittedName>
        <fullName evidence="14">O-acyltransferase WSD1-like</fullName>
    </submittedName>
</protein>
<dbReference type="RefSeq" id="XP_011001810.1">
    <property type="nucleotide sequence ID" value="XM_011003508.1"/>
</dbReference>
<keyword evidence="7" id="KW-0012">Acyltransferase</keyword>
<keyword evidence="5" id="KW-0808">Transferase</keyword>
<evidence type="ECO:0000256" key="7">
    <source>
        <dbReference type="ARBA" id="ARBA00023315"/>
    </source>
</evidence>
<proteinExistence type="inferred from homology"/>
<comment type="catalytic activity">
    <reaction evidence="9">
        <text>a long chain fatty alcohol + a fatty acyl-CoA = a long-chain alcohol wax ester + CoA</text>
        <dbReference type="Rhea" id="RHEA:38443"/>
        <dbReference type="ChEBI" id="CHEBI:17135"/>
        <dbReference type="ChEBI" id="CHEBI:57287"/>
        <dbReference type="ChEBI" id="CHEBI:77636"/>
        <dbReference type="ChEBI" id="CHEBI:235323"/>
        <dbReference type="EC" id="2.3.1.75"/>
    </reaction>
</comment>
<evidence type="ECO:0000256" key="1">
    <source>
        <dbReference type="ARBA" id="ARBA00004162"/>
    </source>
</evidence>
<evidence type="ECO:0000256" key="10">
    <source>
        <dbReference type="ARBA" id="ARBA00048109"/>
    </source>
</evidence>
<dbReference type="GO" id="GO:0005886">
    <property type="term" value="C:plasma membrane"/>
    <property type="evidence" value="ECO:0007669"/>
    <property type="project" value="UniProtKB-SubCell"/>
</dbReference>
<keyword evidence="6" id="KW-0256">Endoplasmic reticulum</keyword>
<gene>
    <name evidence="14" type="primary">LOC105108971</name>
</gene>
<evidence type="ECO:0000256" key="4">
    <source>
        <dbReference type="ARBA" id="ARBA00005189"/>
    </source>
</evidence>
<evidence type="ECO:0000313" key="14">
    <source>
        <dbReference type="RefSeq" id="XP_011001810.1"/>
    </source>
</evidence>
<evidence type="ECO:0000256" key="3">
    <source>
        <dbReference type="ARBA" id="ARBA00004771"/>
    </source>
</evidence>
<evidence type="ECO:0000256" key="6">
    <source>
        <dbReference type="ARBA" id="ARBA00022824"/>
    </source>
</evidence>
<comment type="subcellular location">
    <subcellularLocation>
        <location evidence="1">Cell membrane</location>
        <topology evidence="1">Single-pass membrane protein</topology>
    </subcellularLocation>
    <subcellularLocation>
        <location evidence="2">Endoplasmic reticulum membrane</location>
    </subcellularLocation>
</comment>
<evidence type="ECO:0000256" key="9">
    <source>
        <dbReference type="ARBA" id="ARBA00047604"/>
    </source>
</evidence>
<dbReference type="PANTHER" id="PTHR31650:SF78">
    <property type="entry name" value="DIACYLGLYCEROL O-ACYLTRANSFERASE"/>
    <property type="match status" value="1"/>
</dbReference>
<dbReference type="GO" id="GO:0004144">
    <property type="term" value="F:diacylglycerol O-acyltransferase activity"/>
    <property type="evidence" value="ECO:0007669"/>
    <property type="project" value="UniProtKB-EC"/>
</dbReference>
<dbReference type="InterPro" id="IPR045034">
    <property type="entry name" value="O-acyltransferase_WSD1-like"/>
</dbReference>
<dbReference type="GO" id="GO:0019432">
    <property type="term" value="P:triglyceride biosynthetic process"/>
    <property type="evidence" value="ECO:0007669"/>
    <property type="project" value="TreeGrafter"/>
</dbReference>
<keyword evidence="13" id="KW-1185">Reference proteome</keyword>
<dbReference type="Proteomes" id="UP000694918">
    <property type="component" value="Unplaced"/>
</dbReference>
<reference evidence="14" key="1">
    <citation type="submission" date="2025-08" db="UniProtKB">
        <authorList>
            <consortium name="RefSeq"/>
        </authorList>
    </citation>
    <scope>IDENTIFICATION</scope>
</reference>
<dbReference type="Pfam" id="PF03007">
    <property type="entry name" value="WS_DGAT_cat"/>
    <property type="match status" value="1"/>
</dbReference>
<name>A0AAJ6T0M0_POPEU</name>
<comment type="catalytic activity">
    <reaction evidence="10">
        <text>an acyl-CoA + a 1,2-diacyl-sn-glycerol = a triacyl-sn-glycerol + CoA</text>
        <dbReference type="Rhea" id="RHEA:10868"/>
        <dbReference type="ChEBI" id="CHEBI:17815"/>
        <dbReference type="ChEBI" id="CHEBI:57287"/>
        <dbReference type="ChEBI" id="CHEBI:58342"/>
        <dbReference type="ChEBI" id="CHEBI:64615"/>
        <dbReference type="EC" id="2.3.1.20"/>
    </reaction>
</comment>
<dbReference type="GeneID" id="105108971"/>
<comment type="pathway">
    <text evidence="4">Lipid metabolism.</text>
</comment>
<evidence type="ECO:0000256" key="8">
    <source>
        <dbReference type="ARBA" id="ARBA00024360"/>
    </source>
</evidence>